<feature type="compositionally biased region" description="Polar residues" evidence="1">
    <location>
        <begin position="274"/>
        <end position="285"/>
    </location>
</feature>
<dbReference type="InterPro" id="IPR001715">
    <property type="entry name" value="CH_dom"/>
</dbReference>
<reference evidence="3" key="1">
    <citation type="journal article" date="2023" name="Science">
        <title>Genome structures resolve the early diversification of teleost fishes.</title>
        <authorList>
            <person name="Parey E."/>
            <person name="Louis A."/>
            <person name="Montfort J."/>
            <person name="Bouchez O."/>
            <person name="Roques C."/>
            <person name="Iampietro C."/>
            <person name="Lluch J."/>
            <person name="Castinel A."/>
            <person name="Donnadieu C."/>
            <person name="Desvignes T."/>
            <person name="Floi Bucao C."/>
            <person name="Jouanno E."/>
            <person name="Wen M."/>
            <person name="Mejri S."/>
            <person name="Dirks R."/>
            <person name="Jansen H."/>
            <person name="Henkel C."/>
            <person name="Chen W.J."/>
            <person name="Zahm M."/>
            <person name="Cabau C."/>
            <person name="Klopp C."/>
            <person name="Thompson A.W."/>
            <person name="Robinson-Rechavi M."/>
            <person name="Braasch I."/>
            <person name="Lecointre G."/>
            <person name="Bobe J."/>
            <person name="Postlethwait J.H."/>
            <person name="Berthelot C."/>
            <person name="Roest Crollius H."/>
            <person name="Guiguen Y."/>
        </authorList>
    </citation>
    <scope>NUCLEOTIDE SEQUENCE</scope>
    <source>
        <strain evidence="3">NC1722</strain>
    </source>
</reference>
<dbReference type="Pfam" id="PF06294">
    <property type="entry name" value="CH_2"/>
    <property type="match status" value="1"/>
</dbReference>
<evidence type="ECO:0000256" key="1">
    <source>
        <dbReference type="SAM" id="MobiDB-lite"/>
    </source>
</evidence>
<dbReference type="AlphaFoldDB" id="A0AAD7SFR4"/>
<dbReference type="Gene3D" id="1.10.418.10">
    <property type="entry name" value="Calponin-like domain"/>
    <property type="match status" value="1"/>
</dbReference>
<feature type="region of interest" description="Disordered" evidence="1">
    <location>
        <begin position="596"/>
        <end position="650"/>
    </location>
</feature>
<feature type="domain" description="Calponin-homology (CH)" evidence="2">
    <location>
        <begin position="1"/>
        <end position="105"/>
    </location>
</feature>
<feature type="compositionally biased region" description="Pro residues" evidence="1">
    <location>
        <begin position="890"/>
        <end position="900"/>
    </location>
</feature>
<dbReference type="Proteomes" id="UP001221898">
    <property type="component" value="Unassembled WGS sequence"/>
</dbReference>
<feature type="compositionally biased region" description="Polar residues" evidence="1">
    <location>
        <begin position="610"/>
        <end position="620"/>
    </location>
</feature>
<dbReference type="InterPro" id="IPR052634">
    <property type="entry name" value="Sperm_flagellar-bone_growth"/>
</dbReference>
<dbReference type="SUPFAM" id="SSF52540">
    <property type="entry name" value="P-loop containing nucleoside triphosphate hydrolases"/>
    <property type="match status" value="1"/>
</dbReference>
<evidence type="ECO:0000259" key="2">
    <source>
        <dbReference type="PROSITE" id="PS50021"/>
    </source>
</evidence>
<feature type="region of interest" description="Disordered" evidence="1">
    <location>
        <begin position="722"/>
        <end position="749"/>
    </location>
</feature>
<dbReference type="EMBL" id="JAINUG010000069">
    <property type="protein sequence ID" value="KAJ8401568.1"/>
    <property type="molecule type" value="Genomic_DNA"/>
</dbReference>
<dbReference type="GO" id="GO:0097225">
    <property type="term" value="C:sperm midpiece"/>
    <property type="evidence" value="ECO:0007669"/>
    <property type="project" value="TreeGrafter"/>
</dbReference>
<feature type="compositionally biased region" description="Basic and acidic residues" evidence="1">
    <location>
        <begin position="722"/>
        <end position="732"/>
    </location>
</feature>
<feature type="region of interest" description="Disordered" evidence="1">
    <location>
        <begin position="274"/>
        <end position="300"/>
    </location>
</feature>
<dbReference type="InterPro" id="IPR027417">
    <property type="entry name" value="P-loop_NTPase"/>
</dbReference>
<dbReference type="GO" id="GO:0002177">
    <property type="term" value="C:manchette"/>
    <property type="evidence" value="ECO:0007669"/>
    <property type="project" value="TreeGrafter"/>
</dbReference>
<dbReference type="Gene3D" id="3.40.50.300">
    <property type="entry name" value="P-loop containing nucleotide triphosphate hydrolases"/>
    <property type="match status" value="1"/>
</dbReference>
<dbReference type="InterPro" id="IPR054517">
    <property type="entry name" value="SPEF2_D5"/>
</dbReference>
<dbReference type="InterPro" id="IPR036872">
    <property type="entry name" value="CH_dom_sf"/>
</dbReference>
<feature type="compositionally biased region" description="Polar residues" evidence="1">
    <location>
        <begin position="641"/>
        <end position="650"/>
    </location>
</feature>
<comment type="caution">
    <text evidence="3">The sequence shown here is derived from an EMBL/GenBank/DDBJ whole genome shotgun (WGS) entry which is preliminary data.</text>
</comment>
<accession>A0AAD7SFR4</accession>
<name>A0AAD7SFR4_9TELE</name>
<evidence type="ECO:0000313" key="4">
    <source>
        <dbReference type="Proteomes" id="UP001221898"/>
    </source>
</evidence>
<evidence type="ECO:0000313" key="3">
    <source>
        <dbReference type="EMBL" id="KAJ8401568.1"/>
    </source>
</evidence>
<gene>
    <name evidence="3" type="ORF">AAFF_G00378850</name>
</gene>
<dbReference type="Pfam" id="PF00406">
    <property type="entry name" value="ADK"/>
    <property type="match status" value="1"/>
</dbReference>
<feature type="region of interest" description="Disordered" evidence="1">
    <location>
        <begin position="868"/>
        <end position="900"/>
    </location>
</feature>
<dbReference type="GO" id="GO:0005737">
    <property type="term" value="C:cytoplasm"/>
    <property type="evidence" value="ECO:0007669"/>
    <property type="project" value="UniProtKB-ARBA"/>
</dbReference>
<feature type="compositionally biased region" description="Basic and acidic residues" evidence="1">
    <location>
        <begin position="868"/>
        <end position="878"/>
    </location>
</feature>
<protein>
    <recommendedName>
        <fullName evidence="2">Calponin-homology (CH) domain-containing protein</fullName>
    </recommendedName>
</protein>
<keyword evidence="4" id="KW-1185">Reference proteome</keyword>
<proteinExistence type="predicted"/>
<dbReference type="PANTHER" id="PTHR14919:SF0">
    <property type="entry name" value="SPERM FLAGELLAR PROTEIN 2"/>
    <property type="match status" value="1"/>
</dbReference>
<organism evidence="3 4">
    <name type="scientific">Aldrovandia affinis</name>
    <dbReference type="NCBI Taxonomy" id="143900"/>
    <lineage>
        <taxon>Eukaryota</taxon>
        <taxon>Metazoa</taxon>
        <taxon>Chordata</taxon>
        <taxon>Craniata</taxon>
        <taxon>Vertebrata</taxon>
        <taxon>Euteleostomi</taxon>
        <taxon>Actinopterygii</taxon>
        <taxon>Neopterygii</taxon>
        <taxon>Teleostei</taxon>
        <taxon>Notacanthiformes</taxon>
        <taxon>Halosauridae</taxon>
        <taxon>Aldrovandia</taxon>
    </lineage>
</organism>
<sequence length="900" mass="102678">MSDILCQWLNSELQLSKPVDPISFARDFSSGYLIGKVLQKYQLQDDFDQFSKSSAAHSKLNNFTRLEPTLQLLGVPFDLGVAKAVIQEQKGAAIRLLYQLYIILQKKRRLGLTGTAMETLQPTATARLHRVEYDIYTERLRTVVKREADLKLQRISQRFEVRGREIHEKSVAAQQENEQIRQRMQEEMRTQDIEKHRLAHRKQQEIMTRIQGAIVQIPKPPPNRTLKALERQQQNRKQREVQDVYKEIAQFEKNMKKLSPAGCATSSFSAMQESFHSEVPSSQRSKALGPEDAAAREQRAKRRRRFLADQLRVHEEQQERIQEEQLVERLTRQTQQEKRLAVQLMQVRQQKEVIRQNRIFRERQYQEQRQRDFEEALDREAALVQQDRWEHAEEVRREMELHDQIAAERAQARYRKHFDFCRGVLEQVVDLATKAGEYRILTGNLIPGKLIQEWKELLFSGKPLYEGAQVEPSTAHPTPEQLIEMEKLEILNTQDYDEYSSMMGEWAWPEEREVKQPPSNNNILGHVVHRLRGIVNPHKPDPPLPPFPNFTLKACVLGKLFSGKTTCLTRISQTHGIRILSARILIQEAVQTFQNGEGTMDEVGKENKTPESCGSPSNDTDPVGSGLGKEEESSGSPESGQISQDSQQQVSMKGNIKSKLFMRAQRGAAVEKILRKGRAIPDELQVDIIVEGIRQVPAASGWILDGFPVNLTQAKLLEKALRGSDPDKAERKKGGRRSSLAVDPNAPKEPLPPPVLDLVLLLDVSDNVVLDRAGKQAFGEDTCPPAEEDIAVGQGVQDQAPLPWDKSLEKRQIQHRITAFQDTWPKLEKWFSGKQDILVRVNAEEEEDALFKKVESAIFQAMQRQMEKGEDIGKDRGKTVCSTPSASRPIPCPGLTPHPH</sequence>
<dbReference type="Pfam" id="PF22946">
    <property type="entry name" value="SPEF2_D5"/>
    <property type="match status" value="1"/>
</dbReference>
<dbReference type="PROSITE" id="PS50021">
    <property type="entry name" value="CH"/>
    <property type="match status" value="1"/>
</dbReference>
<dbReference type="InterPro" id="IPR010441">
    <property type="entry name" value="CH_2"/>
</dbReference>
<dbReference type="PANTHER" id="PTHR14919">
    <property type="entry name" value="KPL2-RELATED"/>
    <property type="match status" value="1"/>
</dbReference>
<dbReference type="GO" id="GO:0007288">
    <property type="term" value="P:sperm axoneme assembly"/>
    <property type="evidence" value="ECO:0007669"/>
    <property type="project" value="TreeGrafter"/>
</dbReference>